<dbReference type="AlphaFoldDB" id="A0A2P2CB26"/>
<organism evidence="3">
    <name type="scientific">metagenome</name>
    <dbReference type="NCBI Taxonomy" id="256318"/>
    <lineage>
        <taxon>unclassified sequences</taxon>
        <taxon>metagenomes</taxon>
    </lineage>
</organism>
<feature type="region of interest" description="Disordered" evidence="1">
    <location>
        <begin position="62"/>
        <end position="104"/>
    </location>
</feature>
<keyword evidence="2" id="KW-1133">Transmembrane helix</keyword>
<sequence>MTLDQRLSEAAHQVAADVIVPTVSPDAVRARARSHRLRTAALSTIAAVVAIVVVGTSVVSGRNASAPAPPAGSVSPSVSASTPASPSTDSSPTGPRGTYTSSLYDLSVGHPRDWTVQPATRTWTWESDVQDFRSPAHEAFLSPNGHVRVSVWNAPLDASTRQESIPYLVSWVEGYCEASGNSPCTGIADRAVRLCLEQWDCHPGILVPFDHDVQAFFSGGIYAQDAMTVVAVWRRESSRFVASYGGSQQLLEDFLTTMEVWPRSTPRSQRR</sequence>
<feature type="transmembrane region" description="Helical" evidence="2">
    <location>
        <begin position="39"/>
        <end position="59"/>
    </location>
</feature>
<dbReference type="EMBL" id="CZKA01000053">
    <property type="protein sequence ID" value="CUR59169.1"/>
    <property type="molecule type" value="Genomic_DNA"/>
</dbReference>
<keyword evidence="2" id="KW-0812">Transmembrane</keyword>
<feature type="compositionally biased region" description="Low complexity" evidence="1">
    <location>
        <begin position="62"/>
        <end position="95"/>
    </location>
</feature>
<evidence type="ECO:0000313" key="3">
    <source>
        <dbReference type="EMBL" id="CUR59169.1"/>
    </source>
</evidence>
<evidence type="ECO:0000256" key="2">
    <source>
        <dbReference type="SAM" id="Phobius"/>
    </source>
</evidence>
<protein>
    <submittedName>
        <fullName evidence="3">Uncharacterized protein</fullName>
    </submittedName>
</protein>
<evidence type="ECO:0000256" key="1">
    <source>
        <dbReference type="SAM" id="MobiDB-lite"/>
    </source>
</evidence>
<name>A0A2P2CB26_9ZZZZ</name>
<keyword evidence="2" id="KW-0472">Membrane</keyword>
<gene>
    <name evidence="3" type="ORF">NOCA2570063</name>
</gene>
<reference evidence="3" key="1">
    <citation type="submission" date="2015-08" db="EMBL/GenBank/DDBJ databases">
        <authorList>
            <person name="Babu N.S."/>
            <person name="Beckwith C.J."/>
            <person name="Beseler K.G."/>
            <person name="Brison A."/>
            <person name="Carone J.V."/>
            <person name="Caskin T.P."/>
            <person name="Diamond M."/>
            <person name="Durham M.E."/>
            <person name="Foxe J.M."/>
            <person name="Go M."/>
            <person name="Henderson B.A."/>
            <person name="Jones I.B."/>
            <person name="McGettigan J.A."/>
            <person name="Micheletti S.J."/>
            <person name="Nasrallah M.E."/>
            <person name="Ortiz D."/>
            <person name="Piller C.R."/>
            <person name="Privatt S.R."/>
            <person name="Schneider S.L."/>
            <person name="Sharp S."/>
            <person name="Smith T.C."/>
            <person name="Stanton J.D."/>
            <person name="Ullery H.E."/>
            <person name="Wilson R.J."/>
            <person name="Serrano M.G."/>
            <person name="Buck G."/>
            <person name="Lee V."/>
            <person name="Wang Y."/>
            <person name="Carvalho R."/>
            <person name="Voegtly L."/>
            <person name="Shi R."/>
            <person name="Duckworth R."/>
            <person name="Johnson A."/>
            <person name="Loviza R."/>
            <person name="Walstead R."/>
            <person name="Shah Z."/>
            <person name="Kiflezghi M."/>
            <person name="Wade K."/>
            <person name="Ball S.L."/>
            <person name="Bradley K.W."/>
            <person name="Asai D.J."/>
            <person name="Bowman C.A."/>
            <person name="Russell D.A."/>
            <person name="Pope W.H."/>
            <person name="Jacobs-Sera D."/>
            <person name="Hendrix R.W."/>
            <person name="Hatfull G.F."/>
        </authorList>
    </citation>
    <scope>NUCLEOTIDE SEQUENCE</scope>
</reference>
<accession>A0A2P2CB26</accession>
<proteinExistence type="predicted"/>